<keyword evidence="2 4" id="KW-0808">Transferase</keyword>
<dbReference type="GO" id="GO:0008171">
    <property type="term" value="F:O-methyltransferase activity"/>
    <property type="evidence" value="ECO:0007669"/>
    <property type="project" value="InterPro"/>
</dbReference>
<dbReference type="Proteomes" id="UP000001935">
    <property type="component" value="Chromosome"/>
</dbReference>
<evidence type="ECO:0000313" key="4">
    <source>
        <dbReference type="EMBL" id="ABC83491.1"/>
    </source>
</evidence>
<sequence>MKAFGAADPELAAWAEATYRPEDELLRGIRERSVAAGLPAIQVGAMDGLHLEVLARACGWRSAVEIGTLGGYSGVCLLRGMGERGRLHTFELDPGRAALARRHFEEAGVAARVRVHEGPALERLAEVEAEGPFDLVFIDADKKGYPAYLDWAGEHLRVGGAVLADNTFGFGQVHRARPQGEDPEAMEALRTFSARLAQGGRFRATLLPTGEGLSLGVKVR</sequence>
<name>Q2IFY1_ANADE</name>
<dbReference type="SUPFAM" id="SSF53335">
    <property type="entry name" value="S-adenosyl-L-methionine-dependent methyltransferases"/>
    <property type="match status" value="1"/>
</dbReference>
<protein>
    <submittedName>
        <fullName evidence="4">O-methyltransferase, family 3</fullName>
    </submittedName>
</protein>
<dbReference type="KEGG" id="ade:Adeh_3725"/>
<reference evidence="4" key="1">
    <citation type="submission" date="2006-01" db="EMBL/GenBank/DDBJ databases">
        <title>Complete sequence of Anaeromyxobacter dehalogenans 2CP-C.</title>
        <authorList>
            <consortium name="US DOE Joint Genome Institute"/>
            <person name="Copeland A."/>
            <person name="Lucas S."/>
            <person name="Lapidus A."/>
            <person name="Barry K."/>
            <person name="Detter J.C."/>
            <person name="Glavina T."/>
            <person name="Hammon N."/>
            <person name="Israni S."/>
            <person name="Pitluck S."/>
            <person name="Brettin T."/>
            <person name="Bruce D."/>
            <person name="Han C."/>
            <person name="Tapia R."/>
            <person name="Gilna P."/>
            <person name="Kiss H."/>
            <person name="Schmutz J."/>
            <person name="Larimer F."/>
            <person name="Land M."/>
            <person name="Kyrpides N."/>
            <person name="Anderson I."/>
            <person name="Sanford R.A."/>
            <person name="Ritalahti K.M."/>
            <person name="Thomas H.S."/>
            <person name="Kirby J.R."/>
            <person name="Zhulin I.B."/>
            <person name="Loeffler F.E."/>
            <person name="Richardson P."/>
        </authorList>
    </citation>
    <scope>NUCLEOTIDE SEQUENCE</scope>
    <source>
        <strain evidence="4">2CP-C</strain>
    </source>
</reference>
<dbReference type="PANTHER" id="PTHR10509:SF14">
    <property type="entry name" value="CAFFEOYL-COA O-METHYLTRANSFERASE 3-RELATED"/>
    <property type="match status" value="1"/>
</dbReference>
<dbReference type="InterPro" id="IPR002935">
    <property type="entry name" value="SAM_O-MeTrfase"/>
</dbReference>
<dbReference type="Gene3D" id="3.40.50.150">
    <property type="entry name" value="Vaccinia Virus protein VP39"/>
    <property type="match status" value="1"/>
</dbReference>
<dbReference type="GO" id="GO:0008757">
    <property type="term" value="F:S-adenosylmethionine-dependent methyltransferase activity"/>
    <property type="evidence" value="ECO:0007669"/>
    <property type="project" value="TreeGrafter"/>
</dbReference>
<dbReference type="GO" id="GO:0032259">
    <property type="term" value="P:methylation"/>
    <property type="evidence" value="ECO:0007669"/>
    <property type="project" value="UniProtKB-KW"/>
</dbReference>
<evidence type="ECO:0000256" key="2">
    <source>
        <dbReference type="ARBA" id="ARBA00022679"/>
    </source>
</evidence>
<organism evidence="4 5">
    <name type="scientific">Anaeromyxobacter dehalogenans (strain 2CP-C)</name>
    <dbReference type="NCBI Taxonomy" id="290397"/>
    <lineage>
        <taxon>Bacteria</taxon>
        <taxon>Pseudomonadati</taxon>
        <taxon>Myxococcota</taxon>
        <taxon>Myxococcia</taxon>
        <taxon>Myxococcales</taxon>
        <taxon>Cystobacterineae</taxon>
        <taxon>Anaeromyxobacteraceae</taxon>
        <taxon>Anaeromyxobacter</taxon>
    </lineage>
</organism>
<accession>Q2IFY1</accession>
<dbReference type="PANTHER" id="PTHR10509">
    <property type="entry name" value="O-METHYLTRANSFERASE-RELATED"/>
    <property type="match status" value="1"/>
</dbReference>
<dbReference type="InterPro" id="IPR050362">
    <property type="entry name" value="Cation-dep_OMT"/>
</dbReference>
<evidence type="ECO:0000313" key="5">
    <source>
        <dbReference type="Proteomes" id="UP000001935"/>
    </source>
</evidence>
<keyword evidence="3" id="KW-0949">S-adenosyl-L-methionine</keyword>
<dbReference type="AlphaFoldDB" id="Q2IFY1"/>
<dbReference type="PROSITE" id="PS51682">
    <property type="entry name" value="SAM_OMT_I"/>
    <property type="match status" value="1"/>
</dbReference>
<evidence type="ECO:0000256" key="1">
    <source>
        <dbReference type="ARBA" id="ARBA00022603"/>
    </source>
</evidence>
<gene>
    <name evidence="4" type="ordered locus">Adeh_3725</name>
</gene>
<keyword evidence="1 4" id="KW-0489">Methyltransferase</keyword>
<dbReference type="EMBL" id="CP000251">
    <property type="protein sequence ID" value="ABC83491.1"/>
    <property type="molecule type" value="Genomic_DNA"/>
</dbReference>
<dbReference type="HOGENOM" id="CLU_067676_8_0_7"/>
<dbReference type="InterPro" id="IPR029063">
    <property type="entry name" value="SAM-dependent_MTases_sf"/>
</dbReference>
<evidence type="ECO:0000256" key="3">
    <source>
        <dbReference type="ARBA" id="ARBA00022691"/>
    </source>
</evidence>
<dbReference type="eggNOG" id="COG4122">
    <property type="taxonomic scope" value="Bacteria"/>
</dbReference>
<proteinExistence type="predicted"/>
<dbReference type="Pfam" id="PF01596">
    <property type="entry name" value="Methyltransf_3"/>
    <property type="match status" value="1"/>
</dbReference>
<dbReference type="STRING" id="290397.Adeh_3725"/>